<feature type="region of interest" description="Disordered" evidence="25">
    <location>
        <begin position="2808"/>
        <end position="2879"/>
    </location>
</feature>
<feature type="region of interest" description="Disordered" evidence="25">
    <location>
        <begin position="3058"/>
        <end position="3141"/>
    </location>
</feature>
<dbReference type="InterPro" id="IPR001881">
    <property type="entry name" value="EGF-like_Ca-bd_dom"/>
</dbReference>
<keyword evidence="15" id="KW-0373">Hyaluronic acid</keyword>
<feature type="compositionally biased region" description="Polar residues" evidence="25">
    <location>
        <begin position="1464"/>
        <end position="1474"/>
    </location>
</feature>
<dbReference type="CDD" id="cd03517">
    <property type="entry name" value="Link_domain_CSPGs_modules_1_3"/>
    <property type="match status" value="1"/>
</dbReference>
<evidence type="ECO:0000256" key="11">
    <source>
        <dbReference type="ARBA" id="ARBA00022974"/>
    </source>
</evidence>
<dbReference type="InterPro" id="IPR013106">
    <property type="entry name" value="Ig_V-set"/>
</dbReference>
<dbReference type="SUPFAM" id="SSF48726">
    <property type="entry name" value="Immunoglobulin"/>
    <property type="match status" value="1"/>
</dbReference>
<keyword evidence="3" id="KW-0964">Secreted</keyword>
<evidence type="ECO:0000256" key="4">
    <source>
        <dbReference type="ARBA" id="ARBA00022530"/>
    </source>
</evidence>
<dbReference type="GO" id="GO:0030246">
    <property type="term" value="F:carbohydrate binding"/>
    <property type="evidence" value="ECO:0007669"/>
    <property type="project" value="UniProtKB-KW"/>
</dbReference>
<evidence type="ECO:0000256" key="3">
    <source>
        <dbReference type="ARBA" id="ARBA00022525"/>
    </source>
</evidence>
<dbReference type="FunFam" id="2.10.25.10:FF:000006">
    <property type="entry name" value="Versican core protein-like isoform 1"/>
    <property type="match status" value="1"/>
</dbReference>
<dbReference type="CDD" id="cd00033">
    <property type="entry name" value="CCP"/>
    <property type="match status" value="1"/>
</dbReference>
<dbReference type="Proteomes" id="UP001623348">
    <property type="component" value="Unassembled WGS sequence"/>
</dbReference>
<feature type="compositionally biased region" description="Basic and acidic residues" evidence="25">
    <location>
        <begin position="3071"/>
        <end position="3085"/>
    </location>
</feature>
<feature type="compositionally biased region" description="Low complexity" evidence="25">
    <location>
        <begin position="2491"/>
        <end position="2503"/>
    </location>
</feature>
<evidence type="ECO:0000256" key="14">
    <source>
        <dbReference type="ARBA" id="ARBA00023273"/>
    </source>
</evidence>
<accession>A0ABC9Y7I1</accession>
<dbReference type="PROSITE" id="PS50963">
    <property type="entry name" value="LINK_2"/>
    <property type="match status" value="2"/>
</dbReference>
<dbReference type="PANTHER" id="PTHR22804">
    <property type="entry name" value="AGGRECAN/VERSICAN PROTEOGLYCAN"/>
    <property type="match status" value="1"/>
</dbReference>
<dbReference type="InterPro" id="IPR033987">
    <property type="entry name" value="CSPG_CTLD"/>
</dbReference>
<feature type="compositionally biased region" description="Polar residues" evidence="25">
    <location>
        <begin position="1199"/>
        <end position="1208"/>
    </location>
</feature>
<dbReference type="SUPFAM" id="SSF57196">
    <property type="entry name" value="EGF/Laminin"/>
    <property type="match status" value="1"/>
</dbReference>
<dbReference type="InterPro" id="IPR013783">
    <property type="entry name" value="Ig-like_fold"/>
</dbReference>
<dbReference type="Pfam" id="PF00193">
    <property type="entry name" value="Xlink"/>
    <property type="match status" value="2"/>
</dbReference>
<evidence type="ECO:0000313" key="32">
    <source>
        <dbReference type="Proteomes" id="UP001623348"/>
    </source>
</evidence>
<dbReference type="InterPro" id="IPR003599">
    <property type="entry name" value="Ig_sub"/>
</dbReference>
<proteinExistence type="predicted"/>
<evidence type="ECO:0000259" key="27">
    <source>
        <dbReference type="PROSITE" id="PS50041"/>
    </source>
</evidence>
<feature type="domain" description="Sushi" evidence="29">
    <location>
        <begin position="3536"/>
        <end position="3596"/>
    </location>
</feature>
<protein>
    <recommendedName>
        <fullName evidence="18">Versican core protein</fullName>
    </recommendedName>
    <alternativeName>
        <fullName evidence="19">Chondroitin sulfate proteoglycan core protein 2</fullName>
    </alternativeName>
    <alternativeName>
        <fullName evidence="20">Large fibroblast proteoglycan</fullName>
    </alternativeName>
    <alternativeName>
        <fullName evidence="21">PG-M</fullName>
    </alternativeName>
</protein>
<feature type="disulfide bond" evidence="24">
    <location>
        <begin position="376"/>
        <end position="397"/>
    </location>
</feature>
<dbReference type="Gene3D" id="2.10.70.10">
    <property type="entry name" value="Complement Module, domain 1"/>
    <property type="match status" value="1"/>
</dbReference>
<evidence type="ECO:0000256" key="18">
    <source>
        <dbReference type="ARBA" id="ARBA00044099"/>
    </source>
</evidence>
<dbReference type="CDD" id="cd03520">
    <property type="entry name" value="Link_domain_CSPGs_modules_2_4"/>
    <property type="match status" value="1"/>
</dbReference>
<dbReference type="InterPro" id="IPR000538">
    <property type="entry name" value="Link_dom"/>
</dbReference>
<keyword evidence="6 23" id="KW-0768">Sushi</keyword>
<dbReference type="PROSITE" id="PS50835">
    <property type="entry name" value="IG_LIKE"/>
    <property type="match status" value="1"/>
</dbReference>
<dbReference type="PROSITE" id="PS01187">
    <property type="entry name" value="EGF_CA"/>
    <property type="match status" value="1"/>
</dbReference>
<dbReference type="InterPro" id="IPR000152">
    <property type="entry name" value="EGF-type_Asp/Asn_hydroxyl_site"/>
</dbReference>
<dbReference type="SMART" id="SM00034">
    <property type="entry name" value="CLECT"/>
    <property type="match status" value="1"/>
</dbReference>
<evidence type="ECO:0000256" key="16">
    <source>
        <dbReference type="ARBA" id="ARBA00023319"/>
    </source>
</evidence>
<feature type="region of interest" description="Disordered" evidence="25">
    <location>
        <begin position="1704"/>
        <end position="1743"/>
    </location>
</feature>
<dbReference type="SUPFAM" id="SSF56436">
    <property type="entry name" value="C-type lectin-like"/>
    <property type="match status" value="3"/>
</dbReference>
<dbReference type="FunFam" id="3.10.100.10:FF:000003">
    <property type="entry name" value="Versican core protein"/>
    <property type="match status" value="1"/>
</dbReference>
<evidence type="ECO:0000256" key="23">
    <source>
        <dbReference type="PROSITE-ProRule" id="PRU00302"/>
    </source>
</evidence>
<feature type="region of interest" description="Disordered" evidence="25">
    <location>
        <begin position="1443"/>
        <end position="1476"/>
    </location>
</feature>
<feature type="region of interest" description="Disordered" evidence="25">
    <location>
        <begin position="2585"/>
        <end position="2609"/>
    </location>
</feature>
<dbReference type="CDD" id="cd00054">
    <property type="entry name" value="EGF_CA"/>
    <property type="match status" value="2"/>
</dbReference>
<dbReference type="InterPro" id="IPR036179">
    <property type="entry name" value="Ig-like_dom_sf"/>
</dbReference>
<feature type="region of interest" description="Disordered" evidence="25">
    <location>
        <begin position="1041"/>
        <end position="1061"/>
    </location>
</feature>
<evidence type="ECO:0000256" key="21">
    <source>
        <dbReference type="ARBA" id="ARBA00044266"/>
    </source>
</evidence>
<evidence type="ECO:0000256" key="9">
    <source>
        <dbReference type="ARBA" id="ARBA00022737"/>
    </source>
</evidence>
<dbReference type="InterPro" id="IPR035976">
    <property type="entry name" value="Sushi/SCR/CCP_sf"/>
</dbReference>
<keyword evidence="9" id="KW-0677">Repeat</keyword>
<keyword evidence="32" id="KW-1185">Reference proteome</keyword>
<evidence type="ECO:0000256" key="15">
    <source>
        <dbReference type="ARBA" id="ARBA00023290"/>
    </source>
</evidence>
<sequence>MRTLPCKLGSRSSCGSSATKHREKWLSTKSMPDLAKSKPPSSLKNGANEDGWIKSERGNGSVQPSHHVVIFCNLCNTLPFKVKMLLSIKSILWMYSTLVITYTLPKVKAEKKTLVKASLSGTSVLPCFFSTTPTIASSYAAEYLRIKWSKVELDKSGKDAKETTVLVAQNGNIKIGQSYKDRVSVPTHSEETGDASLTISKLRASDAGVYRCDVMYGVEDTQGIVSLAVEGVVFHYRAATSRYTLNFTQAQQTCLDNGAVIASPEQLKAAYEDGFEQCDAGWLSDQTVRYPIRHPRIGCFGDKMGKKGVRTYGRRFPNETYDVYCYVEHMEDEVVHVSVPEKLTFEEAKELCRKRDGVLASVGNLYVAWRNGFDQCDYGWLADGSVRYPASVARPQCGGGLLGVRTLYRYENQTGFPYPDSKFDAYCYERKKIITEPTTVKLITSLKTDSVKVSSAKVTLKPPVFETPITEVALTKTEVPALEETTLATEEDTEMTTDVAEEKREMEVLMENIKLTTLLPQTVTDGEISTYDTLGRTEYDVSPRLTESTSAALELEHTYSEAELPEEQGRSESIEDAFLTSVVFQDSTAVAKSSPGSWEDTETGDTQKHDADNQTEQIEVGPMMTATDSLLPTSRREFPRTGTSVSLTKENTYLGAHSTKEPTEKSMEAKSDEKLTTVVVPTALFTDQYDFTTEGEGGRSMYTVMPDTVSGMAAGSISGSDVPAASETLIDEHAVTTGQFSTADESTPFVKFSSATMFDSEASAEGSREDLRDVQPTVSSGIPVSFSVSAVNQTGSEAIALSGSTASPQHFGESTTYVIHSSQQTEGSDILEEQGKTEEPGTRTMDVKIPRATTAIPTCITAESEGCSASEKFTQASPASGMWLLTDKDQGYMTEESSHTKRIHELDTEDGISGMEPTSSPGQITEYTKHPGALISAITDETETSMEPEETKSDEEAVSADFDQSKDTTDFSHTSSSLDLEIITLSKISVDEGSATMKSFSFSGVTVLPTAMPTVMEVTEHEGDETSGYVLKTSIPIPEVEQREATETSVATPGEDVSTETEVSKYTVTEEGQTGIVTTTVATLQDRKGTPSAGFGGTKESIVFTDVTKVDTTVPQKERDASLVPVTVESEVTRDIPATDQTPLDGIFHTEATETTARDSEVFPEELSTDDQDKEPDSATESTLSMTSVQIREEKTAPASESSQTAIQEKQDETGSAYDETYPATEVSVPAVKFTDYGRVLGPHETSTRTLHVIVTPKAETATDQEEKVTEVMPVTVGTEAKTYESRGTPTKEEDSDVVSWESVLSPHTMPTDHSTVESHTHLTLGASPSQTLEGSGISEEPEEIKPAIFSANATDKATVLSDVTTPSISSVDKIQPTSASKPFVTQKSPRIIPEEEEEVTSNDIIIIDESISPSKATADDDLTGKMLEPEIDKEYFTTSTATAVARPTAPPKVKEATEALQPQEVSPSTSHPDSGNDIRLYVIQITGNETDHPVNEFLDLFSRHMLPHAIDEPHTDAESTQTEPCTSDSVQDSSEYLILDPFFPNLVEFEEEEDCENTTDVTTPPALQFINGKQQVTSAPKSTKTEEARSDQIESVAHSKNVTLSQINETNTFIIPETEASGTVQPSKAGEVIGAFEVTQPTADVAMLEPVYSGESEVATTDKSIAITSSYEQSLQKNETVTWHGTEESSIKDTKNLLLITSESSGEGSTDSDLSSSVFSETVTMSRKEDDEKNSGTTSAPDAFTVESSAVTASLDAVFNTATVGVGVKELIPEDATPAPVDHYKSTIKLNANSPVENLLETSSHTAKPEMSAASFIVLEGSGDVEEDITITSAMTTETAATETLTMKDISLGSGTVLPTEISVTISGITSALPRGISTLYSAFDKSSEVTVATNSMSEFITEKVVASSLVTEKNIEDEKDTQTTVYSSQENSATAAEENLELNELGSTTSEIRTVSHEPTLLGKAVPVTGTMSSEIKKVTTVPFLREKKLFLNEGSAEEPADIFSGGPTRKVVSTDSPFIDPGSGDIDVIIESATLTSVPLRPITETQTEKYEGNVYSIDDASLKNATTEYEEHARPDESAISVSSTVSFGLTKESGVASQTSQDVFSTGNLGEQNQETEPTYTVPSEIKSSPGSRKDMISHVAPGVKTEDLETSEVTSSPESVVSNSPHDIMVTHATGGIKAVAESTESKNAKVSSSTVSLGKILLIEHGSGEEFKGDSSTTKLMSNGPTEEILGSHLSFLDQGSGEADTFIETFAKTAVSPTGRPETGDKYDEKVGSTPSMDHAFTTEPDQLVTSTEHEVTTMGTVTDVRMEEKTIDELAVRAFTTKIPLMEDIHSGEDRPREISPKAMESSEETTTDPFFKSTQANYEHPGFFNVPTVSPYSEEKELETESVKILLPFNDDRVTEPVKIERKYISSPVTDIEQEEELVQNIFPTKDTPRSLLTPKEEKLTNNELIGDPLFSGQGSGDDLAVIPSVVPLAVKEIMSTSSPQTSHSASMAPKLSTDKTQDFERGSTDSNDEVNGGVTSAVTELLSETEHQFPSSVITSSPALAEESSKSFSSKEIKEMTHYFVVIEEPHNKETDYRRGEKETNRTTATSKAVSQEKTSHLLIEDGVTPVSVILSGTPNLETEELLVTSTTKMPNRVLPEGSGEGSGWVGVLDSSSPDIFTHLSIPPVSKVELNASSSVPGEVYSEVMTTEAPTDRSQTVITELASIFTEEKEIVASPSAVQPKTATSEELTSDTGIYDKIIPVIDDKRGVILNVSVYGDITLIEERLQIPSEETTIIDMDHSKSMPEDIISVQTMPNPVKQSTHGSDDIMTAEGEKYDSTPKFSITKETTLGSGDSLSLTTSSQSSSESVTAGHRPKSDDKDLGSGSAMKFATETLVTTEPSELGIFLPTVPSLASPHVPHESKHVVTSTTEDTYELNTSANNRVIADHSETISVSGFSGMGQENLDDKQPAVPSLTPVLTTEAEKALTTDLLDVSIVTTQHTSQVTTVSSSKNEEKHPTVYTSTKSASAEYPETDSVSFYSVPQTPKSSVTVQLVNGASEYPEVIIPSTPSSSKDSNQSDHSSKGTFKEVSSDIAATYKPPTTELLDRTESSLLEFSPKPVSESTTTESTPLFTRLVTDRTEETETSVTDLAVEEEATVSGDSPSIHIFPTAFLNFGERASTDVLKVSTVTVEASSGRLNSPRQEDDRSTEREIPWLFSTPVSDSPSSIESEVFKPDQEAVTMLASSSQPLDRSTETQSALFGPEEITTIYSNIATSSTAPGNSQYQNELSTTSSEEPNTLELVTSSFSLPEVTNGSDFLIGTSVGSVEGTAVQIPGQDPCKSNPCLNGGTCYPRGSFYICTCLPGFNGEQCELDIDECQSNPCRNGATCIDGLNTFTCLCLPSYIGALCEQDTETCDYGWHKFQGQCYKYFAHRRTWDTAERECRLQGAHLTSILSHEEQIFVNRIGHDYQWIGLNDKMFERDFRWTDGSPLQYENWRPNQPDSFFSAGEDCVVIIWHENGQWNDVPCNYHLTYTCKKGTVACGQPPVVENAKTFGKMKPRYEINSLIRYHCKDGFIQRHIPTIRCQGNGRWDMPKITCMNPSTYQRTYSKKYYYKHSSSGKGTSLNSSKHYHRWIRTWQDSRR</sequence>
<feature type="domain" description="C-type lectin" evidence="27">
    <location>
        <begin position="3418"/>
        <end position="3532"/>
    </location>
</feature>
<keyword evidence="14" id="KW-0966">Cell projection</keyword>
<comment type="caution">
    <text evidence="22">Lacks conserved residue(s) required for the propagation of feature annotation.</text>
</comment>
<evidence type="ECO:0000259" key="26">
    <source>
        <dbReference type="PROSITE" id="PS50026"/>
    </source>
</evidence>
<dbReference type="PROSITE" id="PS01241">
    <property type="entry name" value="LINK_1"/>
    <property type="match status" value="2"/>
</dbReference>
<feature type="compositionally biased region" description="Basic and acidic residues" evidence="25">
    <location>
        <begin position="2270"/>
        <end position="2279"/>
    </location>
</feature>
<feature type="domain" description="Link" evidence="30">
    <location>
        <begin position="232"/>
        <end position="327"/>
    </location>
</feature>
<feature type="region of interest" description="Disordered" evidence="25">
    <location>
        <begin position="589"/>
        <end position="610"/>
    </location>
</feature>
<dbReference type="Gene3D" id="2.60.40.10">
    <property type="entry name" value="Immunoglobulins"/>
    <property type="match status" value="1"/>
</dbReference>
<feature type="domain" description="EGF-like" evidence="26">
    <location>
        <begin position="3369"/>
        <end position="3405"/>
    </location>
</feature>
<comment type="caution">
    <text evidence="31">The sequence shown here is derived from an EMBL/GenBank/DDBJ whole genome shotgun (WGS) entry which is preliminary data.</text>
</comment>
<dbReference type="PROSITE" id="PS00615">
    <property type="entry name" value="C_TYPE_LECTIN_1"/>
    <property type="match status" value="1"/>
</dbReference>
<feature type="compositionally biased region" description="Low complexity" evidence="25">
    <location>
        <begin position="1704"/>
        <end position="1718"/>
    </location>
</feature>
<dbReference type="PROSITE" id="PS50041">
    <property type="entry name" value="C_TYPE_LECTIN_2"/>
    <property type="match status" value="1"/>
</dbReference>
<evidence type="ECO:0000256" key="10">
    <source>
        <dbReference type="ARBA" id="ARBA00022837"/>
    </source>
</evidence>
<evidence type="ECO:0000256" key="22">
    <source>
        <dbReference type="PROSITE-ProRule" id="PRU00076"/>
    </source>
</evidence>
<dbReference type="Gene3D" id="2.10.25.10">
    <property type="entry name" value="Laminin"/>
    <property type="match status" value="2"/>
</dbReference>
<dbReference type="InterPro" id="IPR016186">
    <property type="entry name" value="C-type_lectin-like/link_sf"/>
</dbReference>
<dbReference type="InterPro" id="IPR007110">
    <property type="entry name" value="Ig-like_dom"/>
</dbReference>
<feature type="region of interest" description="Disordered" evidence="25">
    <location>
        <begin position="2998"/>
        <end position="3021"/>
    </location>
</feature>
<dbReference type="InterPro" id="IPR000742">
    <property type="entry name" value="EGF"/>
</dbReference>
<dbReference type="InterPro" id="IPR016187">
    <property type="entry name" value="CTDL_fold"/>
</dbReference>
<dbReference type="Pfam" id="PF00059">
    <property type="entry name" value="Lectin_C"/>
    <property type="match status" value="1"/>
</dbReference>
<feature type="compositionally biased region" description="Polar residues" evidence="25">
    <location>
        <begin position="2808"/>
        <end position="2817"/>
    </location>
</feature>
<dbReference type="Pfam" id="PF00084">
    <property type="entry name" value="Sushi"/>
    <property type="match status" value="1"/>
</dbReference>
<feature type="region of interest" description="Disordered" evidence="25">
    <location>
        <begin position="2491"/>
        <end position="2527"/>
    </location>
</feature>
<dbReference type="FunFam" id="3.10.100.10:FF:000011">
    <property type="entry name" value="Aggrecan core protein"/>
    <property type="match status" value="1"/>
</dbReference>
<keyword evidence="16" id="KW-0393">Immunoglobulin domain</keyword>
<feature type="disulfide bond" evidence="24">
    <location>
        <begin position="278"/>
        <end position="299"/>
    </location>
</feature>
<dbReference type="PROSITE" id="PS00010">
    <property type="entry name" value="ASX_HYDROXYL"/>
    <property type="match status" value="1"/>
</dbReference>
<dbReference type="GO" id="GO:0001750">
    <property type="term" value="C:photoreceptor outer segment"/>
    <property type="evidence" value="ECO:0007669"/>
    <property type="project" value="UniProtKB-SubCell"/>
</dbReference>
<feature type="domain" description="EGF-like" evidence="26">
    <location>
        <begin position="3331"/>
        <end position="3367"/>
    </location>
</feature>
<dbReference type="PROSITE" id="PS00022">
    <property type="entry name" value="EGF_1"/>
    <property type="match status" value="2"/>
</dbReference>
<dbReference type="Gene3D" id="3.10.100.10">
    <property type="entry name" value="Mannose-Binding Protein A, subunit A"/>
    <property type="match status" value="3"/>
</dbReference>
<feature type="region of interest" description="Disordered" evidence="25">
    <location>
        <begin position="1153"/>
        <end position="1222"/>
    </location>
</feature>
<dbReference type="Pfam" id="PF07686">
    <property type="entry name" value="V-set"/>
    <property type="match status" value="1"/>
</dbReference>
<dbReference type="FunFam" id="3.10.100.10:FF:000002">
    <property type="entry name" value="Hyaluronan proteoglycan link protein 1"/>
    <property type="match status" value="1"/>
</dbReference>
<comment type="subcellular location">
    <subcellularLocation>
        <location evidence="1">Cell projection</location>
        <location evidence="1">Cilium</location>
        <location evidence="1">Photoreceptor outer segment</location>
    </subcellularLocation>
    <subcellularLocation>
        <location evidence="2">Secreted</location>
        <location evidence="2">Extracellular space</location>
        <location evidence="2">Extracellular matrix</location>
        <location evidence="2">Interphotoreceptor matrix</location>
    </subcellularLocation>
</comment>
<dbReference type="PANTHER" id="PTHR22804:SF6">
    <property type="entry name" value="VERSICAN CORE PROTEIN"/>
    <property type="match status" value="1"/>
</dbReference>
<evidence type="ECO:0000256" key="13">
    <source>
        <dbReference type="ARBA" id="ARBA00023180"/>
    </source>
</evidence>
<evidence type="ECO:0000256" key="25">
    <source>
        <dbReference type="SAM" id="MobiDB-lite"/>
    </source>
</evidence>
<evidence type="ECO:0000313" key="31">
    <source>
        <dbReference type="EMBL" id="GAB0206020.1"/>
    </source>
</evidence>
<evidence type="ECO:0000256" key="8">
    <source>
        <dbReference type="ARBA" id="ARBA00022734"/>
    </source>
</evidence>
<evidence type="ECO:0000256" key="20">
    <source>
        <dbReference type="ARBA" id="ARBA00044263"/>
    </source>
</evidence>
<dbReference type="Pfam" id="PF00008">
    <property type="entry name" value="EGF"/>
    <property type="match status" value="2"/>
</dbReference>
<keyword evidence="7" id="KW-0732">Signal</keyword>
<feature type="disulfide bond" evidence="22">
    <location>
        <begin position="3395"/>
        <end position="3404"/>
    </location>
</feature>
<evidence type="ECO:0000256" key="24">
    <source>
        <dbReference type="PROSITE-ProRule" id="PRU00323"/>
    </source>
</evidence>
<feature type="region of interest" description="Disordered" evidence="25">
    <location>
        <begin position="1"/>
        <end position="60"/>
    </location>
</feature>
<dbReference type="FunFam" id="2.10.70.10:FF:000003">
    <property type="entry name" value="Versican core protein"/>
    <property type="match status" value="1"/>
</dbReference>
<dbReference type="GO" id="GO:0033165">
    <property type="term" value="C:interphotoreceptor matrix"/>
    <property type="evidence" value="ECO:0007669"/>
    <property type="project" value="UniProtKB-SubCell"/>
</dbReference>
<feature type="region of interest" description="Disordered" evidence="25">
    <location>
        <begin position="2341"/>
        <end position="2361"/>
    </location>
</feature>
<evidence type="ECO:0000256" key="19">
    <source>
        <dbReference type="ARBA" id="ARBA00044230"/>
    </source>
</evidence>
<dbReference type="FunFam" id="2.60.40.10:FF:000361">
    <property type="entry name" value="versican core protein-like"/>
    <property type="match status" value="1"/>
</dbReference>
<feature type="disulfide bond" evidence="23">
    <location>
        <begin position="3567"/>
        <end position="3594"/>
    </location>
</feature>
<keyword evidence="10" id="KW-0106">Calcium</keyword>
<feature type="compositionally biased region" description="Polar residues" evidence="25">
    <location>
        <begin position="1179"/>
        <end position="1190"/>
    </location>
</feature>
<feature type="region of interest" description="Disordered" evidence="25">
    <location>
        <begin position="2103"/>
        <end position="2141"/>
    </location>
</feature>
<evidence type="ECO:0000256" key="1">
    <source>
        <dbReference type="ARBA" id="ARBA00004504"/>
    </source>
</evidence>
<feature type="compositionally biased region" description="Polar residues" evidence="25">
    <location>
        <begin position="2103"/>
        <end position="2136"/>
    </location>
</feature>
<dbReference type="CDD" id="cd03588">
    <property type="entry name" value="CLECT_CSPGs"/>
    <property type="match status" value="1"/>
</dbReference>
<keyword evidence="11" id="KW-0654">Proteoglycan</keyword>
<dbReference type="SMART" id="SM00406">
    <property type="entry name" value="IGv"/>
    <property type="match status" value="1"/>
</dbReference>
<dbReference type="PROSITE" id="PS01186">
    <property type="entry name" value="EGF_2"/>
    <property type="match status" value="1"/>
</dbReference>
<reference evidence="31 32" key="1">
    <citation type="submission" date="2024-06" db="EMBL/GenBank/DDBJ databases">
        <title>The draft genome of Grus japonensis, version 3.</title>
        <authorList>
            <person name="Nabeshima K."/>
            <person name="Suzuki S."/>
            <person name="Onuma M."/>
        </authorList>
    </citation>
    <scope>NUCLEOTIDE SEQUENCE [LARGE SCALE GENOMIC DNA]</scope>
    <source>
        <strain evidence="31 32">451A</strain>
    </source>
</reference>
<feature type="disulfide bond" evidence="23">
    <location>
        <begin position="3538"/>
        <end position="3581"/>
    </location>
</feature>
<keyword evidence="5 22" id="KW-0245">EGF-like domain</keyword>
<evidence type="ECO:0000256" key="12">
    <source>
        <dbReference type="ARBA" id="ARBA00023157"/>
    </source>
</evidence>
<dbReference type="InterPro" id="IPR018097">
    <property type="entry name" value="EGF_Ca-bd_CS"/>
</dbReference>
<evidence type="ECO:0000256" key="17">
    <source>
        <dbReference type="ARBA" id="ARBA00043896"/>
    </source>
</evidence>
<keyword evidence="4" id="KW-0272">Extracellular matrix</keyword>
<dbReference type="SMART" id="SM00181">
    <property type="entry name" value="EGF"/>
    <property type="match status" value="2"/>
</dbReference>
<evidence type="ECO:0000256" key="7">
    <source>
        <dbReference type="ARBA" id="ARBA00022729"/>
    </source>
</evidence>
<feature type="compositionally biased region" description="Basic and acidic residues" evidence="25">
    <location>
        <begin position="2507"/>
        <end position="2518"/>
    </location>
</feature>
<feature type="domain" description="Ig-like" evidence="28">
    <location>
        <begin position="105"/>
        <end position="226"/>
    </location>
</feature>
<feature type="disulfide bond" evidence="22">
    <location>
        <begin position="3357"/>
        <end position="3366"/>
    </location>
</feature>
<feature type="compositionally biased region" description="Basic and acidic residues" evidence="25">
    <location>
        <begin position="2585"/>
        <end position="2596"/>
    </location>
</feature>
<comment type="function">
    <text evidence="17">May play a role in intercellular signaling and in connecting cells with the extracellular matrix. May take part in the regulation of cell motility, growth and differentiation. Binds hyaluronic acid.</text>
</comment>
<dbReference type="SMART" id="SM00179">
    <property type="entry name" value="EGF_CA"/>
    <property type="match status" value="2"/>
</dbReference>
<dbReference type="FunFam" id="2.10.25.10:FF:000195">
    <property type="entry name" value="versican core protein-like"/>
    <property type="match status" value="1"/>
</dbReference>
<feature type="compositionally biased region" description="Low complexity" evidence="25">
    <location>
        <begin position="2842"/>
        <end position="2866"/>
    </location>
</feature>
<evidence type="ECO:0000259" key="28">
    <source>
        <dbReference type="PROSITE" id="PS50835"/>
    </source>
</evidence>
<dbReference type="PROSITE" id="PS50923">
    <property type="entry name" value="SUSHI"/>
    <property type="match status" value="1"/>
</dbReference>
<keyword evidence="12 22" id="KW-1015">Disulfide bond</keyword>
<gene>
    <name evidence="31" type="ORF">GRJ2_003067600</name>
</gene>
<dbReference type="GO" id="GO:0005540">
    <property type="term" value="F:hyaluronic acid binding"/>
    <property type="evidence" value="ECO:0007669"/>
    <property type="project" value="UniProtKB-KW"/>
</dbReference>
<dbReference type="InterPro" id="IPR000436">
    <property type="entry name" value="Sushi_SCR_CCP_dom"/>
</dbReference>
<dbReference type="InterPro" id="IPR001304">
    <property type="entry name" value="C-type_lectin-like"/>
</dbReference>
<keyword evidence="8" id="KW-0430">Lectin</keyword>
<feature type="domain" description="Link" evidence="30">
    <location>
        <begin position="333"/>
        <end position="429"/>
    </location>
</feature>
<evidence type="ECO:0000256" key="5">
    <source>
        <dbReference type="ARBA" id="ARBA00022536"/>
    </source>
</evidence>
<dbReference type="InterPro" id="IPR050691">
    <property type="entry name" value="Hyaluronan_bind_Proteoglycan"/>
</dbReference>
<dbReference type="EMBL" id="BAAFJT010000040">
    <property type="protein sequence ID" value="GAB0206020.1"/>
    <property type="molecule type" value="Genomic_DNA"/>
</dbReference>
<feature type="compositionally biased region" description="Acidic residues" evidence="25">
    <location>
        <begin position="1162"/>
        <end position="1174"/>
    </location>
</feature>
<feature type="region of interest" description="Disordered" evidence="25">
    <location>
        <begin position="942"/>
        <end position="974"/>
    </location>
</feature>
<name>A0ABC9Y7I1_GRUJA</name>
<dbReference type="SMART" id="SM00445">
    <property type="entry name" value="LINK"/>
    <property type="match status" value="2"/>
</dbReference>
<feature type="compositionally biased region" description="Low complexity" evidence="25">
    <location>
        <begin position="3061"/>
        <end position="3070"/>
    </location>
</feature>
<feature type="compositionally biased region" description="Polar residues" evidence="25">
    <location>
        <begin position="2597"/>
        <end position="2608"/>
    </location>
</feature>
<dbReference type="SMART" id="SM00032">
    <property type="entry name" value="CCP"/>
    <property type="match status" value="1"/>
</dbReference>
<feature type="region of interest" description="Disordered" evidence="25">
    <location>
        <begin position="3270"/>
        <end position="3292"/>
    </location>
</feature>
<organism evidence="31 32">
    <name type="scientific">Grus japonensis</name>
    <name type="common">Japanese crane</name>
    <name type="synonym">Red-crowned crane</name>
    <dbReference type="NCBI Taxonomy" id="30415"/>
    <lineage>
        <taxon>Eukaryota</taxon>
        <taxon>Metazoa</taxon>
        <taxon>Chordata</taxon>
        <taxon>Craniata</taxon>
        <taxon>Vertebrata</taxon>
        <taxon>Euteleostomi</taxon>
        <taxon>Archelosauria</taxon>
        <taxon>Archosauria</taxon>
        <taxon>Dinosauria</taxon>
        <taxon>Saurischia</taxon>
        <taxon>Theropoda</taxon>
        <taxon>Coelurosauria</taxon>
        <taxon>Aves</taxon>
        <taxon>Neognathae</taxon>
        <taxon>Neoaves</taxon>
        <taxon>Gruiformes</taxon>
        <taxon>Gruidae</taxon>
        <taxon>Grus</taxon>
    </lineage>
</organism>
<evidence type="ECO:0000256" key="6">
    <source>
        <dbReference type="ARBA" id="ARBA00022659"/>
    </source>
</evidence>
<dbReference type="PRINTS" id="PR01265">
    <property type="entry name" value="LINKMODULE"/>
</dbReference>
<dbReference type="SMART" id="SM00409">
    <property type="entry name" value="IG"/>
    <property type="match status" value="1"/>
</dbReference>
<keyword evidence="13" id="KW-0325">Glycoprotein</keyword>
<evidence type="ECO:0000256" key="2">
    <source>
        <dbReference type="ARBA" id="ARBA00004593"/>
    </source>
</evidence>
<evidence type="ECO:0000259" key="29">
    <source>
        <dbReference type="PROSITE" id="PS50923"/>
    </source>
</evidence>
<feature type="region of interest" description="Disordered" evidence="25">
    <location>
        <begin position="2262"/>
        <end position="2281"/>
    </location>
</feature>
<dbReference type="SUPFAM" id="SSF57535">
    <property type="entry name" value="Complement control module/SCR domain"/>
    <property type="match status" value="1"/>
</dbReference>
<dbReference type="InterPro" id="IPR018378">
    <property type="entry name" value="C-type_lectin_CS"/>
</dbReference>
<evidence type="ECO:0000259" key="30">
    <source>
        <dbReference type="PROSITE" id="PS50963"/>
    </source>
</evidence>
<dbReference type="PROSITE" id="PS50026">
    <property type="entry name" value="EGF_3"/>
    <property type="match status" value="2"/>
</dbReference>